<protein>
    <recommendedName>
        <fullName evidence="2">UBX domain-containing protein</fullName>
    </recommendedName>
</protein>
<dbReference type="InterPro" id="IPR001012">
    <property type="entry name" value="UBX_dom"/>
</dbReference>
<dbReference type="EMBL" id="CAJPIN010076805">
    <property type="protein sequence ID" value="CAG2067857.1"/>
    <property type="molecule type" value="Genomic_DNA"/>
</dbReference>
<comment type="caution">
    <text evidence="3">The sequence shown here is derived from an EMBL/GenBank/DDBJ whole genome shotgun (WGS) entry which is preliminary data.</text>
</comment>
<accession>A0ABN7PJC0</accession>
<proteinExistence type="predicted"/>
<feature type="compositionally biased region" description="Basic and acidic residues" evidence="1">
    <location>
        <begin position="79"/>
        <end position="96"/>
    </location>
</feature>
<dbReference type="PANTHER" id="PTHR23322">
    <property type="entry name" value="FAS-ASSOCIATED PROTEIN"/>
    <property type="match status" value="1"/>
</dbReference>
<sequence>MEGPVEPAELLQRLRTVVSENEIALIAARADRSVALRWLHQLSCYRGEGECFLPRVERSFNQTLREQQDQAYLESLQADQEKERRRLEEREKKEDAERHIRELEQIEIDRKEDIRQQKINSLAKVPDEPPSDDPDAVHVVIKLPNGLRLERRFLPDHSLEVSS</sequence>
<dbReference type="InterPro" id="IPR050730">
    <property type="entry name" value="UBX_domain-protein"/>
</dbReference>
<dbReference type="InterPro" id="IPR029071">
    <property type="entry name" value="Ubiquitin-like_domsf"/>
</dbReference>
<reference evidence="3" key="1">
    <citation type="submission" date="2021-03" db="EMBL/GenBank/DDBJ databases">
        <authorList>
            <person name="Tran Van P."/>
        </authorList>
    </citation>
    <scope>NUCLEOTIDE SEQUENCE</scope>
</reference>
<feature type="domain" description="UBX" evidence="2">
    <location>
        <begin position="132"/>
        <end position="163"/>
    </location>
</feature>
<evidence type="ECO:0000313" key="4">
    <source>
        <dbReference type="Proteomes" id="UP001153148"/>
    </source>
</evidence>
<dbReference type="Proteomes" id="UP001153148">
    <property type="component" value="Unassembled WGS sequence"/>
</dbReference>
<evidence type="ECO:0000313" key="3">
    <source>
        <dbReference type="EMBL" id="CAG2067857.1"/>
    </source>
</evidence>
<dbReference type="SUPFAM" id="SSF54236">
    <property type="entry name" value="Ubiquitin-like"/>
    <property type="match status" value="1"/>
</dbReference>
<feature type="region of interest" description="Disordered" evidence="1">
    <location>
        <begin position="75"/>
        <end position="96"/>
    </location>
</feature>
<evidence type="ECO:0000256" key="1">
    <source>
        <dbReference type="SAM" id="MobiDB-lite"/>
    </source>
</evidence>
<feature type="non-terminal residue" evidence="3">
    <location>
        <position position="163"/>
    </location>
</feature>
<gene>
    <name evidence="3" type="ORF">TPAB3V08_LOCUS14800</name>
</gene>
<dbReference type="PANTHER" id="PTHR23322:SF1">
    <property type="entry name" value="FAS-ASSOCIATED FACTOR 2"/>
    <property type="match status" value="1"/>
</dbReference>
<dbReference type="PROSITE" id="PS50033">
    <property type="entry name" value="UBX"/>
    <property type="match status" value="1"/>
</dbReference>
<organism evidence="3 4">
    <name type="scientific">Timema podura</name>
    <name type="common">Walking stick</name>
    <dbReference type="NCBI Taxonomy" id="61482"/>
    <lineage>
        <taxon>Eukaryota</taxon>
        <taxon>Metazoa</taxon>
        <taxon>Ecdysozoa</taxon>
        <taxon>Arthropoda</taxon>
        <taxon>Hexapoda</taxon>
        <taxon>Insecta</taxon>
        <taxon>Pterygota</taxon>
        <taxon>Neoptera</taxon>
        <taxon>Polyneoptera</taxon>
        <taxon>Phasmatodea</taxon>
        <taxon>Timematodea</taxon>
        <taxon>Timematoidea</taxon>
        <taxon>Timematidae</taxon>
        <taxon>Timema</taxon>
    </lineage>
</organism>
<keyword evidence="4" id="KW-1185">Reference proteome</keyword>
<name>A0ABN7PJC0_TIMPD</name>
<evidence type="ECO:0000259" key="2">
    <source>
        <dbReference type="PROSITE" id="PS50033"/>
    </source>
</evidence>